<evidence type="ECO:0000313" key="1">
    <source>
        <dbReference type="EMBL" id="AUX37621.1"/>
    </source>
</evidence>
<dbReference type="RefSeq" id="WP_129580222.1">
    <property type="nucleotide sequence ID" value="NZ_CP012672.1"/>
</dbReference>
<evidence type="ECO:0000313" key="2">
    <source>
        <dbReference type="Proteomes" id="UP000295497"/>
    </source>
</evidence>
<sequence>MKLAAELAHYPAARPLNADQVVEYHAARLLLLLHVCGSKGQIHGLTKLAKLDFFVRYPAFFERAAKELDMSLVAGTPVNDSAMVRHHYGPWDPRYYQVLAYLEGRELITVEKEKSAFVFALTNAGVAAAKQLAAAAAYSDIVLHMKNVKAAFGSKSGDWLKKLVYSVFDDEVAKLSRGQVIR</sequence>
<dbReference type="AlphaFoldDB" id="A0A4P2R4Q9"/>
<organism evidence="1 2">
    <name type="scientific">Sorangium cellulosum</name>
    <name type="common">Polyangium cellulosum</name>
    <dbReference type="NCBI Taxonomy" id="56"/>
    <lineage>
        <taxon>Bacteria</taxon>
        <taxon>Pseudomonadati</taxon>
        <taxon>Myxococcota</taxon>
        <taxon>Polyangia</taxon>
        <taxon>Polyangiales</taxon>
        <taxon>Polyangiaceae</taxon>
        <taxon>Sorangium</taxon>
    </lineage>
</organism>
<gene>
    <name evidence="1" type="ORF">SOCE836_098510</name>
</gene>
<protein>
    <submittedName>
        <fullName evidence="1">Uncharacterized protein</fullName>
    </submittedName>
</protein>
<dbReference type="Proteomes" id="UP000295497">
    <property type="component" value="Chromosome"/>
</dbReference>
<proteinExistence type="predicted"/>
<reference evidence="1 2" key="1">
    <citation type="submission" date="2015-09" db="EMBL/GenBank/DDBJ databases">
        <title>Sorangium comparison.</title>
        <authorList>
            <person name="Zaburannyi N."/>
            <person name="Bunk B."/>
            <person name="Overmann J."/>
            <person name="Mueller R."/>
        </authorList>
    </citation>
    <scope>NUCLEOTIDE SEQUENCE [LARGE SCALE GENOMIC DNA]</scope>
    <source>
        <strain evidence="1 2">So ce836</strain>
    </source>
</reference>
<name>A0A4P2R4Q9_SORCE</name>
<dbReference type="EMBL" id="CP012672">
    <property type="protein sequence ID" value="AUX37621.1"/>
    <property type="molecule type" value="Genomic_DNA"/>
</dbReference>
<accession>A0A4P2R4Q9</accession>